<dbReference type="PANTHER" id="PTHR37540">
    <property type="entry name" value="TRANSCRIPTION FACTOR (ACR-2), PUTATIVE-RELATED-RELATED"/>
    <property type="match status" value="1"/>
</dbReference>
<sequence>MLLPDGQEKANDSQTQLPVAGPSTPGNFTFVNQADDLVSLTHRKISNTEQRHAIRSHVMQRVRKEELAQGKKRPTGRELPKRTTSTQVIKSPTERSDFAIKDEPVSLSPASIKEEPSDQMALLPPARRLSESTTVRPSPIRRISLHSSPAVHEFDPFQTLPSGRVSHKALERLLTYCFDTLLPITFSVETLSHPQKLARQGIVLQSKISSPPVFLGFMATVAAHRAIFHGLHKDLAPSSINHDDLITDPEYKRVKHEAIVAVRNAVQTRAKVDQYLLEACFGLVSTATVVGNFQEAKIHLQGVASMLASNPELSGIQEWVPITNVKIATAILCQPCLTIPWDRQDMPQDLLDKTLPNHRADPHRLNSAFTHVEGLSDKLRQLLLLHQDLFSLCDYVAVHPRRLTAVENRILNRKAIELEYDYVNYVYETGKTYKCRSSSSTQAHAHPTIPPLEDVIRLAGLGLCSILPHTILPSSGNGRASTQHQKQAIERWRRERRHPGVNEMSAVVWALFIFVQRSLHQPEQQFFASLLRRMTHDLWLLTWEDVEATVAGYLYMPRTQAKLWRGIWDESV</sequence>
<dbReference type="OrthoDB" id="3469225at2759"/>
<proteinExistence type="predicted"/>
<keyword evidence="3" id="KW-1185">Reference proteome</keyword>
<feature type="region of interest" description="Disordered" evidence="1">
    <location>
        <begin position="1"/>
        <end position="26"/>
    </location>
</feature>
<evidence type="ECO:0000313" key="2">
    <source>
        <dbReference type="EMBL" id="KIV89636.1"/>
    </source>
</evidence>
<reference evidence="2 3" key="1">
    <citation type="submission" date="2015-01" db="EMBL/GenBank/DDBJ databases">
        <title>The Genome Sequence of Exophiala mesophila CBS40295.</title>
        <authorList>
            <consortium name="The Broad Institute Genomics Platform"/>
            <person name="Cuomo C."/>
            <person name="de Hoog S."/>
            <person name="Gorbushina A."/>
            <person name="Stielow B."/>
            <person name="Teixiera M."/>
            <person name="Abouelleil A."/>
            <person name="Chapman S.B."/>
            <person name="Priest M."/>
            <person name="Young S.K."/>
            <person name="Wortman J."/>
            <person name="Nusbaum C."/>
            <person name="Birren B."/>
        </authorList>
    </citation>
    <scope>NUCLEOTIDE SEQUENCE [LARGE SCALE GENOMIC DNA]</scope>
    <source>
        <strain evidence="2 3">CBS 40295</strain>
    </source>
</reference>
<dbReference type="VEuPathDB" id="FungiDB:PV10_07022"/>
<feature type="compositionally biased region" description="Basic and acidic residues" evidence="1">
    <location>
        <begin position="92"/>
        <end position="104"/>
    </location>
</feature>
<dbReference type="Proteomes" id="UP000054302">
    <property type="component" value="Unassembled WGS sequence"/>
</dbReference>
<dbReference type="AlphaFoldDB" id="A0A0D1XNE3"/>
<feature type="compositionally biased region" description="Basic and acidic residues" evidence="1">
    <location>
        <begin position="62"/>
        <end position="81"/>
    </location>
</feature>
<feature type="compositionally biased region" description="Basic and acidic residues" evidence="1">
    <location>
        <begin position="1"/>
        <end position="11"/>
    </location>
</feature>
<organism evidence="2 3">
    <name type="scientific">Exophiala mesophila</name>
    <name type="common">Black yeast-like fungus</name>
    <dbReference type="NCBI Taxonomy" id="212818"/>
    <lineage>
        <taxon>Eukaryota</taxon>
        <taxon>Fungi</taxon>
        <taxon>Dikarya</taxon>
        <taxon>Ascomycota</taxon>
        <taxon>Pezizomycotina</taxon>
        <taxon>Eurotiomycetes</taxon>
        <taxon>Chaetothyriomycetidae</taxon>
        <taxon>Chaetothyriales</taxon>
        <taxon>Herpotrichiellaceae</taxon>
        <taxon>Exophiala</taxon>
    </lineage>
</organism>
<dbReference type="RefSeq" id="XP_016221210.1">
    <property type="nucleotide sequence ID" value="XM_016371878.1"/>
</dbReference>
<evidence type="ECO:0008006" key="4">
    <source>
        <dbReference type="Google" id="ProtNLM"/>
    </source>
</evidence>
<dbReference type="PANTHER" id="PTHR37540:SF5">
    <property type="entry name" value="TRANSCRIPTION FACTOR DOMAIN-CONTAINING PROTEIN"/>
    <property type="match status" value="1"/>
</dbReference>
<protein>
    <recommendedName>
        <fullName evidence="4">Tachykinin family protein</fullName>
    </recommendedName>
</protein>
<name>A0A0D1XNE3_EXOME</name>
<evidence type="ECO:0000256" key="1">
    <source>
        <dbReference type="SAM" id="MobiDB-lite"/>
    </source>
</evidence>
<gene>
    <name evidence="2" type="ORF">PV10_07022</name>
</gene>
<dbReference type="OMA" id="WRSIWDE"/>
<dbReference type="GeneID" id="27324867"/>
<feature type="region of interest" description="Disordered" evidence="1">
    <location>
        <begin position="59"/>
        <end position="137"/>
    </location>
</feature>
<evidence type="ECO:0000313" key="3">
    <source>
        <dbReference type="Proteomes" id="UP000054302"/>
    </source>
</evidence>
<dbReference type="EMBL" id="KN847524">
    <property type="protein sequence ID" value="KIV89636.1"/>
    <property type="molecule type" value="Genomic_DNA"/>
</dbReference>
<accession>A0A0D1XNE3</accession>
<dbReference type="HOGENOM" id="CLU_022766_2_0_1"/>